<evidence type="ECO:0000256" key="1">
    <source>
        <dbReference type="SAM" id="MobiDB-lite"/>
    </source>
</evidence>
<organism evidence="2 3">
    <name type="scientific">Pleuronectes platessa</name>
    <name type="common">European plaice</name>
    <dbReference type="NCBI Taxonomy" id="8262"/>
    <lineage>
        <taxon>Eukaryota</taxon>
        <taxon>Metazoa</taxon>
        <taxon>Chordata</taxon>
        <taxon>Craniata</taxon>
        <taxon>Vertebrata</taxon>
        <taxon>Euteleostomi</taxon>
        <taxon>Actinopterygii</taxon>
        <taxon>Neopterygii</taxon>
        <taxon>Teleostei</taxon>
        <taxon>Neoteleostei</taxon>
        <taxon>Acanthomorphata</taxon>
        <taxon>Carangaria</taxon>
        <taxon>Pleuronectiformes</taxon>
        <taxon>Pleuronectoidei</taxon>
        <taxon>Pleuronectidae</taxon>
        <taxon>Pleuronectes</taxon>
    </lineage>
</organism>
<comment type="caution">
    <text evidence="2">The sequence shown here is derived from an EMBL/GenBank/DDBJ whole genome shotgun (WGS) entry which is preliminary data.</text>
</comment>
<feature type="region of interest" description="Disordered" evidence="1">
    <location>
        <begin position="1"/>
        <end position="30"/>
    </location>
</feature>
<feature type="compositionally biased region" description="Basic and acidic residues" evidence="1">
    <location>
        <begin position="1"/>
        <end position="12"/>
    </location>
</feature>
<accession>A0A9N7YRE7</accession>
<keyword evidence="3" id="KW-1185">Reference proteome</keyword>
<evidence type="ECO:0000313" key="2">
    <source>
        <dbReference type="EMBL" id="CAB1435188.1"/>
    </source>
</evidence>
<gene>
    <name evidence="2" type="ORF">PLEPLA_LOCUS23279</name>
</gene>
<evidence type="ECO:0000313" key="3">
    <source>
        <dbReference type="Proteomes" id="UP001153269"/>
    </source>
</evidence>
<feature type="region of interest" description="Disordered" evidence="1">
    <location>
        <begin position="92"/>
        <end position="116"/>
    </location>
</feature>
<feature type="non-terminal residue" evidence="2">
    <location>
        <position position="116"/>
    </location>
</feature>
<reference evidence="2" key="1">
    <citation type="submission" date="2020-03" db="EMBL/GenBank/DDBJ databases">
        <authorList>
            <person name="Weist P."/>
        </authorList>
    </citation>
    <scope>NUCLEOTIDE SEQUENCE</scope>
</reference>
<protein>
    <submittedName>
        <fullName evidence="2">Uncharacterized protein</fullName>
    </submittedName>
</protein>
<name>A0A9N7YRE7_PLEPL</name>
<sequence length="116" mass="13104">MVYLSHEDETNRDSQGPIEVPRDQRISTPPSYSMLQINELKGQSLEAQYDPCEERSRRKYCTGGNGSDTTDGVREAEVLYCTMISKGEWDSSLSVTENWTTEKGENGGNEDEDEDE</sequence>
<dbReference type="Proteomes" id="UP001153269">
    <property type="component" value="Unassembled WGS sequence"/>
</dbReference>
<dbReference type="EMBL" id="CADEAL010001744">
    <property type="protein sequence ID" value="CAB1435188.1"/>
    <property type="molecule type" value="Genomic_DNA"/>
</dbReference>
<dbReference type="AlphaFoldDB" id="A0A9N7YRE7"/>
<proteinExistence type="predicted"/>